<dbReference type="InterPro" id="IPR002589">
    <property type="entry name" value="Macro_dom"/>
</dbReference>
<keyword evidence="3" id="KW-1185">Reference proteome</keyword>
<dbReference type="SUPFAM" id="SSF52949">
    <property type="entry name" value="Macro domain-like"/>
    <property type="match status" value="1"/>
</dbReference>
<sequence length="199" mass="22325">MFNLKIVDRVNLSPRQHYQKGDFNALIPGKDYDCVITPGNSFGIMDGGFDKVIANKFPDSQDAVQFAIERFWGKEMPVGQAITVSLGGNLQLCYAPTMRFPSPAKEKDIAYRVALAAFCQIVYFNKMTPDRKISEVVMPLFCTATGGMPAEVSYDQIVYAYQRVVGDSTNKPEKSWSKLLAHRDKLKHLSSWVNTRTGK</sequence>
<accession>A0A7U0GBJ5</accession>
<organism evidence="2 3">
    <name type="scientific">Klebsiella phage vB_KpM_FBKp24</name>
    <dbReference type="NCBI Taxonomy" id="2801834"/>
    <lineage>
        <taxon>Viruses</taxon>
        <taxon>Duplodnaviria</taxon>
        <taxon>Heunggongvirae</taxon>
        <taxon>Uroviricota</taxon>
        <taxon>Caudoviricetes</taxon>
        <taxon>Chimalliviridae</taxon>
        <taxon>Maaswegvirus</taxon>
        <taxon>Maaswegvirus Kp24</taxon>
    </lineage>
</organism>
<evidence type="ECO:0000259" key="1">
    <source>
        <dbReference type="SMART" id="SM00506"/>
    </source>
</evidence>
<dbReference type="Gene3D" id="3.40.220.10">
    <property type="entry name" value="Leucine Aminopeptidase, subunit E, domain 1"/>
    <property type="match status" value="1"/>
</dbReference>
<dbReference type="EMBL" id="MW394391">
    <property type="protein sequence ID" value="QQV92138.1"/>
    <property type="molecule type" value="Genomic_DNA"/>
</dbReference>
<evidence type="ECO:0000313" key="3">
    <source>
        <dbReference type="Proteomes" id="UP000596381"/>
    </source>
</evidence>
<feature type="domain" description="Macro" evidence="1">
    <location>
        <begin position="15"/>
        <end position="157"/>
    </location>
</feature>
<gene>
    <name evidence="2" type="ORF">vBKpMFBKp24_254</name>
</gene>
<proteinExistence type="predicted"/>
<evidence type="ECO:0000313" key="2">
    <source>
        <dbReference type="EMBL" id="QQV92138.1"/>
    </source>
</evidence>
<dbReference type="Proteomes" id="UP000596381">
    <property type="component" value="Segment"/>
</dbReference>
<protein>
    <submittedName>
        <fullName evidence="2">Tail protein</fullName>
    </submittedName>
</protein>
<dbReference type="SMART" id="SM00506">
    <property type="entry name" value="A1pp"/>
    <property type="match status" value="1"/>
</dbReference>
<dbReference type="InterPro" id="IPR043472">
    <property type="entry name" value="Macro_dom-like"/>
</dbReference>
<reference evidence="2 3" key="1">
    <citation type="submission" date="2020-12" db="EMBL/GenBank/DDBJ databases">
        <title>Genomic characterization of four novel bacteriophages infecting Klebsiella pneumoniae.</title>
        <authorList>
            <person name="Estrada Bonilla B."/>
            <person name="Costa A.R."/>
            <person name="van Rossum T."/>
            <person name="Hagedoorn S."/>
            <person name="Wallinga H."/>
            <person name="Xiao M."/>
            <person name="Song W."/>
            <person name="Haas P.-J."/>
            <person name="Nobrega F.L."/>
            <person name="Brouns S.J.J."/>
        </authorList>
    </citation>
    <scope>NUCLEOTIDE SEQUENCE [LARGE SCALE GENOMIC DNA]</scope>
</reference>
<name>A0A7U0GBJ5_9CAUD</name>